<comment type="caution">
    <text evidence="2">The sequence shown here is derived from an EMBL/GenBank/DDBJ whole genome shotgun (WGS) entry which is preliminary data.</text>
</comment>
<dbReference type="InterPro" id="IPR000477">
    <property type="entry name" value="RT_dom"/>
</dbReference>
<accession>A0A3M7Q301</accession>
<evidence type="ECO:0000313" key="3">
    <source>
        <dbReference type="Proteomes" id="UP000276133"/>
    </source>
</evidence>
<dbReference type="InterPro" id="IPR043128">
    <property type="entry name" value="Rev_trsase/Diguanyl_cyclase"/>
</dbReference>
<dbReference type="PANTHER" id="PTHR33050:SF7">
    <property type="entry name" value="RIBONUCLEASE H"/>
    <property type="match status" value="1"/>
</dbReference>
<dbReference type="SUPFAM" id="SSF56672">
    <property type="entry name" value="DNA/RNA polymerases"/>
    <property type="match status" value="1"/>
</dbReference>
<dbReference type="InterPro" id="IPR043502">
    <property type="entry name" value="DNA/RNA_pol_sf"/>
</dbReference>
<organism evidence="2 3">
    <name type="scientific">Brachionus plicatilis</name>
    <name type="common">Marine rotifer</name>
    <name type="synonym">Brachionus muelleri</name>
    <dbReference type="NCBI Taxonomy" id="10195"/>
    <lineage>
        <taxon>Eukaryota</taxon>
        <taxon>Metazoa</taxon>
        <taxon>Spiralia</taxon>
        <taxon>Gnathifera</taxon>
        <taxon>Rotifera</taxon>
        <taxon>Eurotatoria</taxon>
        <taxon>Monogononta</taxon>
        <taxon>Pseudotrocha</taxon>
        <taxon>Ploima</taxon>
        <taxon>Brachionidae</taxon>
        <taxon>Brachionus</taxon>
    </lineage>
</organism>
<gene>
    <name evidence="2" type="ORF">BpHYR1_012467</name>
</gene>
<proteinExistence type="predicted"/>
<dbReference type="Proteomes" id="UP000276133">
    <property type="component" value="Unassembled WGS sequence"/>
</dbReference>
<evidence type="ECO:0000259" key="1">
    <source>
        <dbReference type="PROSITE" id="PS50878"/>
    </source>
</evidence>
<keyword evidence="3" id="KW-1185">Reference proteome</keyword>
<protein>
    <submittedName>
        <fullName evidence="2">Retrovirus-related Pol poly from transposon opus</fullName>
    </submittedName>
</protein>
<name>A0A3M7Q301_BRAPC</name>
<feature type="domain" description="Reverse transcriptase" evidence="1">
    <location>
        <begin position="1"/>
        <end position="90"/>
    </location>
</feature>
<dbReference type="PROSITE" id="PS50878">
    <property type="entry name" value="RT_POL"/>
    <property type="match status" value="1"/>
</dbReference>
<dbReference type="AlphaFoldDB" id="A0A3M7Q301"/>
<dbReference type="InterPro" id="IPR052055">
    <property type="entry name" value="Hepadnavirus_pol/RT"/>
</dbReference>
<dbReference type="OrthoDB" id="7696421at2759"/>
<dbReference type="Pfam" id="PF00078">
    <property type="entry name" value="RVT_1"/>
    <property type="match status" value="1"/>
</dbReference>
<reference evidence="2 3" key="1">
    <citation type="journal article" date="2018" name="Sci. Rep.">
        <title>Genomic signatures of local adaptation to the degree of environmental predictability in rotifers.</title>
        <authorList>
            <person name="Franch-Gras L."/>
            <person name="Hahn C."/>
            <person name="Garcia-Roger E.M."/>
            <person name="Carmona M.J."/>
            <person name="Serra M."/>
            <person name="Gomez A."/>
        </authorList>
    </citation>
    <scope>NUCLEOTIDE SEQUENCE [LARGE SCALE GENOMIC DNA]</scope>
    <source>
        <strain evidence="2">HYR1</strain>
    </source>
</reference>
<dbReference type="EMBL" id="REGN01007674">
    <property type="protein sequence ID" value="RNA05562.1"/>
    <property type="molecule type" value="Genomic_DNA"/>
</dbReference>
<dbReference type="Gene3D" id="3.30.70.270">
    <property type="match status" value="1"/>
</dbReference>
<evidence type="ECO:0000313" key="2">
    <source>
        <dbReference type="EMBL" id="RNA05562.1"/>
    </source>
</evidence>
<dbReference type="PANTHER" id="PTHR33050">
    <property type="entry name" value="REVERSE TRANSCRIPTASE DOMAIN-CONTAINING PROTEIN"/>
    <property type="match status" value="1"/>
</dbReference>
<sequence length="312" mass="35578">MPFGLSIAPYVQQMLLNAVLTFIRKYTRYTYGHLDDLLIAHRDQAKLQVLVNVLRAKLRQAGWVLNTKKSQLNPVKRLVFLGAEWDGLGIRRSPEASKFVKEMAFSLLTQDPKGRTLARVRGYLNYYGGFAGKVGPVINTFLRMSLVTRRDYFTYLSLVVNIDRLRFKLYPPKQAERWYTDASEYQLGAVHDRSGDELSMVAPTSSILFNEAAASILPIALYDYPANLHLFIDNQAAIGLWKRVRAKWVRFYTAGPDNMHRFLSLIIYINWARTAFNLCVSYVPSASNPADAPSRRKAPSTLLTHRNVADRI</sequence>